<dbReference type="EMBL" id="EQ999534">
    <property type="protein sequence ID" value="EEZ29644.1"/>
    <property type="molecule type" value="Genomic_DNA"/>
</dbReference>
<dbReference type="GO" id="GO:0044781">
    <property type="term" value="P:bacterial-type flagellum organization"/>
    <property type="evidence" value="ECO:0007669"/>
    <property type="project" value="InterPro"/>
</dbReference>
<evidence type="ECO:0000313" key="1">
    <source>
        <dbReference type="EMBL" id="EEZ29644.1"/>
    </source>
</evidence>
<proteinExistence type="predicted"/>
<accession>A0A0E1X058</accession>
<dbReference type="Pfam" id="PF07309">
    <property type="entry name" value="FlaF"/>
    <property type="match status" value="1"/>
</dbReference>
<dbReference type="Proteomes" id="UP000004659">
    <property type="component" value="Unassembled WGS sequence"/>
</dbReference>
<name>A0A0E1X058_9HYPH</name>
<keyword evidence="1" id="KW-0969">Cilium</keyword>
<sequence>MYQLRYEDVMNDDMASAKERERMLFDRSIAMLEVARANGAESREGIDAAYFTSKLWTTIIDDLGSEENALPKELRAAIISIGIFVLKEIERIRQGESNDYATLIEITQSIRDGL</sequence>
<protein>
    <submittedName>
        <fullName evidence="1">Flagellar biosynthesis regulatory protein FlaF</fullName>
    </submittedName>
</protein>
<organism evidence="1">
    <name type="scientific">Brucella pinnipedialis M292/94/1</name>
    <dbReference type="NCBI Taxonomy" id="520462"/>
    <lineage>
        <taxon>Bacteria</taxon>
        <taxon>Pseudomonadati</taxon>
        <taxon>Pseudomonadota</taxon>
        <taxon>Alphaproteobacteria</taxon>
        <taxon>Hyphomicrobiales</taxon>
        <taxon>Brucellaceae</taxon>
        <taxon>Brucella/Ochrobactrum group</taxon>
        <taxon>Brucella</taxon>
    </lineage>
</organism>
<keyword evidence="1" id="KW-0282">Flagellum</keyword>
<gene>
    <name evidence="1" type="ORF">BALG_02998</name>
</gene>
<dbReference type="RefSeq" id="WP_006162366.1">
    <property type="nucleotide sequence ID" value="NZ_EQ999534.1"/>
</dbReference>
<dbReference type="AlphaFoldDB" id="A0A0E1X058"/>
<dbReference type="GeneID" id="99646042"/>
<keyword evidence="1" id="KW-0966">Cell projection</keyword>
<dbReference type="HOGENOM" id="CLU_141460_3_0_5"/>
<dbReference type="InterPro" id="IPR010845">
    <property type="entry name" value="FlaF"/>
</dbReference>
<dbReference type="NCBIfam" id="NF009434">
    <property type="entry name" value="PRK12793.1"/>
    <property type="match status" value="1"/>
</dbReference>
<reference evidence="1" key="1">
    <citation type="submission" date="2009-01" db="EMBL/GenBank/DDBJ databases">
        <title>The Genome Sequence of Brucella pinnipedialis M292/94/1.</title>
        <authorList>
            <consortium name="The Broad Institute Genome Sequencing Platform"/>
            <person name="Ward D."/>
            <person name="Young S.K."/>
            <person name="Kodira C.D."/>
            <person name="Zeng Q."/>
            <person name="Koehrsen M."/>
            <person name="Alvarado L."/>
            <person name="Berlin A."/>
            <person name="Borenstein D."/>
            <person name="Chen Z."/>
            <person name="Engels R."/>
            <person name="Freedman E."/>
            <person name="Gellesch M."/>
            <person name="Goldberg J."/>
            <person name="Griggs A."/>
            <person name="Gujja S."/>
            <person name="Heiman D."/>
            <person name="Hepburn T."/>
            <person name="Howarth C."/>
            <person name="Jen D."/>
            <person name="Larson L."/>
            <person name="Lewis B."/>
            <person name="Mehta T."/>
            <person name="Park D."/>
            <person name="Pearson M."/>
            <person name="Roberts A."/>
            <person name="Saif S."/>
            <person name="Shea T."/>
            <person name="Shenoy N."/>
            <person name="Sisk P."/>
            <person name="Stolte C."/>
            <person name="Sykes S."/>
            <person name="Walk T."/>
            <person name="White J."/>
            <person name="Yandava C."/>
            <person name="Whatmore A.M."/>
            <person name="Perrett L.L."/>
            <person name="O'Callaghan D."/>
            <person name="Nusbaum C."/>
            <person name="Galagan J."/>
            <person name="Birren B."/>
        </authorList>
    </citation>
    <scope>NUCLEOTIDE SEQUENCE [LARGE SCALE GENOMIC DNA]</scope>
    <source>
        <strain evidence="1">M292/94/1</strain>
    </source>
</reference>